<dbReference type="OrthoDB" id="9808332at2"/>
<evidence type="ECO:0000313" key="2">
    <source>
        <dbReference type="Proteomes" id="UP000261905"/>
    </source>
</evidence>
<dbReference type="InterPro" id="IPR006059">
    <property type="entry name" value="SBP"/>
</dbReference>
<organism evidence="1 2">
    <name type="scientific">Paenibacillus paeoniae</name>
    <dbReference type="NCBI Taxonomy" id="2292705"/>
    <lineage>
        <taxon>Bacteria</taxon>
        <taxon>Bacillati</taxon>
        <taxon>Bacillota</taxon>
        <taxon>Bacilli</taxon>
        <taxon>Bacillales</taxon>
        <taxon>Paenibacillaceae</taxon>
        <taxon>Paenibacillus</taxon>
    </lineage>
</organism>
<dbReference type="Proteomes" id="UP000261905">
    <property type="component" value="Unassembled WGS sequence"/>
</dbReference>
<reference evidence="1 2" key="1">
    <citation type="submission" date="2018-08" db="EMBL/GenBank/DDBJ databases">
        <title>Paenibacillus sp. M4BSY-1, whole genome shotgun sequence.</title>
        <authorList>
            <person name="Tuo L."/>
        </authorList>
    </citation>
    <scope>NUCLEOTIDE SEQUENCE [LARGE SCALE GENOMIC DNA]</scope>
    <source>
        <strain evidence="1 2">M4BSY-1</strain>
    </source>
</reference>
<dbReference type="Pfam" id="PF01547">
    <property type="entry name" value="SBP_bac_1"/>
    <property type="match status" value="1"/>
</dbReference>
<keyword evidence="2" id="KW-1185">Reference proteome</keyword>
<name>A0A371P701_9BACL</name>
<dbReference type="SUPFAM" id="SSF53850">
    <property type="entry name" value="Periplasmic binding protein-like II"/>
    <property type="match status" value="1"/>
</dbReference>
<sequence length="417" mass="47495">MYSIKSITIMLVSSIMIGLLSGCTKTEPPPQEAILKLMVDNLYSFPYEPLIIGQFPHITLEIIDVSQARTFRSGDTPEIVEKRVRDLINSENPDIFYNLNPAQYGTRLVNLEPLISRDKFELSEVHNYHINNLKANEMPITQLSPTFDRYALYLNHNVFKQASVDIPQTSVNWEQLHHTAQLFAGQEYNDKPVYGYYIGNYWYQIWSDVGAMNSMRLFDRGGNITNDLEPWRKLLEQLAQDALSGAMLTSQEVNYETMKQTAMFIGNSMPLSWLASNNESPDDWSIISYPMDTRNPQPYPYYMTGNLYINQASPYEDQAWEVIKYINSPAAAKLISASSSGLSVYKEYIPLKPFAIDAFLDNPGSPRLYGTNPDSDKLSEFAGDLQSGMAAVVAEQQTFEELWSLLEHKSKELFLSE</sequence>
<dbReference type="PROSITE" id="PS51257">
    <property type="entry name" value="PROKAR_LIPOPROTEIN"/>
    <property type="match status" value="1"/>
</dbReference>
<dbReference type="Gene3D" id="3.40.190.10">
    <property type="entry name" value="Periplasmic binding protein-like II"/>
    <property type="match status" value="1"/>
</dbReference>
<evidence type="ECO:0000313" key="1">
    <source>
        <dbReference type="EMBL" id="REK71723.1"/>
    </source>
</evidence>
<dbReference type="AlphaFoldDB" id="A0A371P701"/>
<comment type="caution">
    <text evidence="1">The sequence shown here is derived from an EMBL/GenBank/DDBJ whole genome shotgun (WGS) entry which is preliminary data.</text>
</comment>
<dbReference type="PANTHER" id="PTHR43649">
    <property type="entry name" value="ARABINOSE-BINDING PROTEIN-RELATED"/>
    <property type="match status" value="1"/>
</dbReference>
<protein>
    <submittedName>
        <fullName evidence="1">Carbohydrate ABC transporter substrate-binding protein</fullName>
    </submittedName>
</protein>
<dbReference type="RefSeq" id="WP_116047912.1">
    <property type="nucleotide sequence ID" value="NZ_QUBQ01000004.1"/>
</dbReference>
<proteinExistence type="predicted"/>
<dbReference type="InterPro" id="IPR050490">
    <property type="entry name" value="Bact_solute-bd_prot1"/>
</dbReference>
<dbReference type="EMBL" id="QUBQ01000004">
    <property type="protein sequence ID" value="REK71723.1"/>
    <property type="molecule type" value="Genomic_DNA"/>
</dbReference>
<gene>
    <name evidence="1" type="ORF">DX130_18540</name>
</gene>
<accession>A0A371P701</accession>